<keyword evidence="5 6" id="KW-0326">Glycosidase</keyword>
<keyword evidence="7" id="KW-1133">Transmembrane helix</keyword>
<organism evidence="8 9">
    <name type="scientific">Pyrrhoderma noxium</name>
    <dbReference type="NCBI Taxonomy" id="2282107"/>
    <lineage>
        <taxon>Eukaryota</taxon>
        <taxon>Fungi</taxon>
        <taxon>Dikarya</taxon>
        <taxon>Basidiomycota</taxon>
        <taxon>Agaricomycotina</taxon>
        <taxon>Agaricomycetes</taxon>
        <taxon>Hymenochaetales</taxon>
        <taxon>Hymenochaetaceae</taxon>
        <taxon>Pyrrhoderma</taxon>
    </lineage>
</organism>
<dbReference type="Proteomes" id="UP000217199">
    <property type="component" value="Unassembled WGS sequence"/>
</dbReference>
<dbReference type="PANTHER" id="PTHR34983">
    <property type="entry name" value="ARABINOGALACTAN ENDO-BETA-1,4-GALACTANASE A"/>
    <property type="match status" value="1"/>
</dbReference>
<dbReference type="InParanoid" id="A0A286UJ79"/>
<dbReference type="Pfam" id="PF07745">
    <property type="entry name" value="Glyco_hydro_53"/>
    <property type="match status" value="1"/>
</dbReference>
<evidence type="ECO:0000256" key="1">
    <source>
        <dbReference type="ARBA" id="ARBA00001695"/>
    </source>
</evidence>
<dbReference type="EMBL" id="NBII01000004">
    <property type="protein sequence ID" value="PAV19549.1"/>
    <property type="molecule type" value="Genomic_DNA"/>
</dbReference>
<evidence type="ECO:0000256" key="6">
    <source>
        <dbReference type="RuleBase" id="RU361192"/>
    </source>
</evidence>
<evidence type="ECO:0000256" key="4">
    <source>
        <dbReference type="ARBA" id="ARBA00022801"/>
    </source>
</evidence>
<dbReference type="InterPro" id="IPR017853">
    <property type="entry name" value="GH"/>
</dbReference>
<dbReference type="STRING" id="2282107.A0A286UJ79"/>
<accession>A0A286UJ79</accession>
<dbReference type="GO" id="GO:0031218">
    <property type="term" value="F:arabinogalactan endo-1,4-beta-galactosidase activity"/>
    <property type="evidence" value="ECO:0007669"/>
    <property type="project" value="UniProtKB-EC"/>
</dbReference>
<evidence type="ECO:0000256" key="5">
    <source>
        <dbReference type="ARBA" id="ARBA00023295"/>
    </source>
</evidence>
<name>A0A286UJ79_9AGAM</name>
<feature type="transmembrane region" description="Helical" evidence="7">
    <location>
        <begin position="6"/>
        <end position="26"/>
    </location>
</feature>
<dbReference type="AlphaFoldDB" id="A0A286UJ79"/>
<evidence type="ECO:0000256" key="2">
    <source>
        <dbReference type="ARBA" id="ARBA00010687"/>
    </source>
</evidence>
<dbReference type="PANTHER" id="PTHR34983:SF1">
    <property type="entry name" value="ARABINOGALACTAN ENDO-BETA-1,4-GALACTANASE A"/>
    <property type="match status" value="1"/>
</dbReference>
<sequence>MYPYLLQYFLAYTLLTIIYVPVQAALSIRGADISSLPLLESQGLKYSDSGSTLAFEKIIANHNFNLARIRVWTAGTYDQNYALSLAKRAKAAGLKILVDLHYSDTWADPSKQGIPSSWPTDLDGLNTQIYTYTKNLVSAFSAQGTPIDYIQLGNEINDGLLWPVGRISVNGFHPASELLNSALHGVKDAGSSSTKIVIHIANGWDNSDVSWFFNGIFVSGALEAENVDIFGFSFYPFYNTGATLSALKSSLSSIVSEYNKDILIAETDWPVSCSGVKLSESSIAVSASGQQTWVKDIENVLSGLSGSHGLGVVYWEPGWVGNAGLGSACADALLVDGSGATRSSINLF</sequence>
<dbReference type="GO" id="GO:0015926">
    <property type="term" value="F:glucosidase activity"/>
    <property type="evidence" value="ECO:0007669"/>
    <property type="project" value="InterPro"/>
</dbReference>
<dbReference type="SUPFAM" id="SSF51445">
    <property type="entry name" value="(Trans)glycosidases"/>
    <property type="match status" value="1"/>
</dbReference>
<proteinExistence type="inferred from homology"/>
<keyword evidence="7" id="KW-0812">Transmembrane</keyword>
<comment type="similarity">
    <text evidence="2 6">Belongs to the glycosyl hydrolase 53 family.</text>
</comment>
<dbReference type="EC" id="3.2.1.89" evidence="3 6"/>
<comment type="caution">
    <text evidence="8">The sequence shown here is derived from an EMBL/GenBank/DDBJ whole genome shotgun (WGS) entry which is preliminary data.</text>
</comment>
<dbReference type="Gene3D" id="3.20.20.80">
    <property type="entry name" value="Glycosidases"/>
    <property type="match status" value="1"/>
</dbReference>
<dbReference type="OrthoDB" id="110914at2759"/>
<protein>
    <recommendedName>
        <fullName evidence="3 6">Arabinogalactan endo-beta-1,4-galactanase</fullName>
        <ecNumber evidence="3 6">3.2.1.89</ecNumber>
    </recommendedName>
</protein>
<keyword evidence="9" id="KW-1185">Reference proteome</keyword>
<comment type="catalytic activity">
    <reaction evidence="1 6">
        <text>The enzyme specifically hydrolyzes (1-&gt;4)-beta-D-galactosidic linkages in type I arabinogalactans.</text>
        <dbReference type="EC" id="3.2.1.89"/>
    </reaction>
</comment>
<evidence type="ECO:0000313" key="9">
    <source>
        <dbReference type="Proteomes" id="UP000217199"/>
    </source>
</evidence>
<gene>
    <name evidence="8" type="ORF">PNOK_0448300</name>
</gene>
<reference evidence="8 9" key="1">
    <citation type="journal article" date="2017" name="Mol. Ecol.">
        <title>Comparative and population genomic landscape of Phellinus noxius: A hypervariable fungus causing root rot in trees.</title>
        <authorList>
            <person name="Chung C.L."/>
            <person name="Lee T.J."/>
            <person name="Akiba M."/>
            <person name="Lee H.H."/>
            <person name="Kuo T.H."/>
            <person name="Liu D."/>
            <person name="Ke H.M."/>
            <person name="Yokoi T."/>
            <person name="Roa M.B."/>
            <person name="Lu M.J."/>
            <person name="Chang Y.Y."/>
            <person name="Ann P.J."/>
            <person name="Tsai J.N."/>
            <person name="Chen C.Y."/>
            <person name="Tzean S.S."/>
            <person name="Ota Y."/>
            <person name="Hattori T."/>
            <person name="Sahashi N."/>
            <person name="Liou R.F."/>
            <person name="Kikuchi T."/>
            <person name="Tsai I.J."/>
        </authorList>
    </citation>
    <scope>NUCLEOTIDE SEQUENCE [LARGE SCALE GENOMIC DNA]</scope>
    <source>
        <strain evidence="8 9">FFPRI411160</strain>
    </source>
</reference>
<dbReference type="InterPro" id="IPR011683">
    <property type="entry name" value="Glyco_hydro_53"/>
</dbReference>
<evidence type="ECO:0000313" key="8">
    <source>
        <dbReference type="EMBL" id="PAV19549.1"/>
    </source>
</evidence>
<keyword evidence="4 6" id="KW-0378">Hydrolase</keyword>
<evidence type="ECO:0000256" key="7">
    <source>
        <dbReference type="SAM" id="Phobius"/>
    </source>
</evidence>
<evidence type="ECO:0000256" key="3">
    <source>
        <dbReference type="ARBA" id="ARBA00012556"/>
    </source>
</evidence>
<dbReference type="GO" id="GO:0045490">
    <property type="term" value="P:pectin catabolic process"/>
    <property type="evidence" value="ECO:0007669"/>
    <property type="project" value="TreeGrafter"/>
</dbReference>
<keyword evidence="7" id="KW-0472">Membrane</keyword>